<dbReference type="Proteomes" id="UP000504635">
    <property type="component" value="Unplaced"/>
</dbReference>
<dbReference type="Gene3D" id="3.80.10.10">
    <property type="entry name" value="Ribonuclease Inhibitor"/>
    <property type="match status" value="1"/>
</dbReference>
<evidence type="ECO:0000313" key="2">
    <source>
        <dbReference type="RefSeq" id="XP_030762732.1"/>
    </source>
</evidence>
<reference evidence="2" key="1">
    <citation type="submission" date="2025-08" db="UniProtKB">
        <authorList>
            <consortium name="RefSeq"/>
        </authorList>
    </citation>
    <scope>IDENTIFICATION</scope>
    <source>
        <tissue evidence="2">Gonads</tissue>
    </source>
</reference>
<dbReference type="GeneID" id="115887438"/>
<keyword evidence="1" id="KW-1185">Reference proteome</keyword>
<dbReference type="OrthoDB" id="5859291at2759"/>
<gene>
    <name evidence="2" type="primary">LOC115887438</name>
</gene>
<sequence length="190" mass="22222">MSCIILRTCKNITFNVHKRFLFHWVNKQFNVVDEDRRKLLGPDRTCAEWILRNGGKVKWTNSHEYEEDYNKLPKEEVQVKIQEIDASNSSIMAIGFEHLKGCNSISKIVLHQCSHLENEALKELHHVKDSLLFLQVSQCGNITETGLLHLIVLQKLRTLIIYSLPYIKDRVKILDTLKNDMKQCKITYDE</sequence>
<dbReference type="FunCoup" id="A0A6J2YH27">
    <property type="interactions" value="695"/>
</dbReference>
<name>A0A6J2YH27_SITOR</name>
<dbReference type="AlphaFoldDB" id="A0A6J2YH27"/>
<dbReference type="RefSeq" id="XP_030762732.1">
    <property type="nucleotide sequence ID" value="XM_030906872.1"/>
</dbReference>
<dbReference type="KEGG" id="soy:115887438"/>
<proteinExistence type="predicted"/>
<organism evidence="1 2">
    <name type="scientific">Sitophilus oryzae</name>
    <name type="common">Rice weevil</name>
    <name type="synonym">Curculio oryzae</name>
    <dbReference type="NCBI Taxonomy" id="7048"/>
    <lineage>
        <taxon>Eukaryota</taxon>
        <taxon>Metazoa</taxon>
        <taxon>Ecdysozoa</taxon>
        <taxon>Arthropoda</taxon>
        <taxon>Hexapoda</taxon>
        <taxon>Insecta</taxon>
        <taxon>Pterygota</taxon>
        <taxon>Neoptera</taxon>
        <taxon>Endopterygota</taxon>
        <taxon>Coleoptera</taxon>
        <taxon>Polyphaga</taxon>
        <taxon>Cucujiformia</taxon>
        <taxon>Curculionidae</taxon>
        <taxon>Dryophthorinae</taxon>
        <taxon>Sitophilus</taxon>
    </lineage>
</organism>
<evidence type="ECO:0000313" key="1">
    <source>
        <dbReference type="Proteomes" id="UP000504635"/>
    </source>
</evidence>
<accession>A0A6J2YH27</accession>
<dbReference type="InterPro" id="IPR032675">
    <property type="entry name" value="LRR_dom_sf"/>
</dbReference>
<protein>
    <submittedName>
        <fullName evidence="2">ATP synthase subunit s, mitochondrial</fullName>
    </submittedName>
</protein>
<dbReference type="SUPFAM" id="SSF52047">
    <property type="entry name" value="RNI-like"/>
    <property type="match status" value="1"/>
</dbReference>
<dbReference type="InParanoid" id="A0A6J2YH27"/>